<dbReference type="InterPro" id="IPR027417">
    <property type="entry name" value="P-loop_NTPase"/>
</dbReference>
<dbReference type="RefSeq" id="WP_108641462.1">
    <property type="nucleotide sequence ID" value="NZ_QCYG01000007.1"/>
</dbReference>
<keyword evidence="4" id="KW-1278">Translocase</keyword>
<dbReference type="GO" id="GO:0016887">
    <property type="term" value="F:ATP hydrolysis activity"/>
    <property type="evidence" value="ECO:0007669"/>
    <property type="project" value="InterPro"/>
</dbReference>
<keyword evidence="3 7" id="KW-0067">ATP-binding</keyword>
<keyword evidence="8" id="KW-1185">Reference proteome</keyword>
<accession>A0A2T7FV94</accession>
<dbReference type="CDD" id="cd03214">
    <property type="entry name" value="ABC_Iron-Siderophores_B12_Hemin"/>
    <property type="match status" value="1"/>
</dbReference>
<dbReference type="InterPro" id="IPR003593">
    <property type="entry name" value="AAA+_ATPase"/>
</dbReference>
<dbReference type="PROSITE" id="PS50893">
    <property type="entry name" value="ABC_TRANSPORTER_2"/>
    <property type="match status" value="1"/>
</dbReference>
<gene>
    <name evidence="7" type="ORF">DC363_12320</name>
</gene>
<evidence type="ECO:0000256" key="5">
    <source>
        <dbReference type="ARBA" id="ARBA00037066"/>
    </source>
</evidence>
<evidence type="ECO:0000259" key="6">
    <source>
        <dbReference type="PROSITE" id="PS50893"/>
    </source>
</evidence>
<evidence type="ECO:0000256" key="2">
    <source>
        <dbReference type="ARBA" id="ARBA00022741"/>
    </source>
</evidence>
<dbReference type="Gene3D" id="3.40.50.300">
    <property type="entry name" value="P-loop containing nucleotide triphosphate hydrolases"/>
    <property type="match status" value="1"/>
</dbReference>
<dbReference type="SUPFAM" id="SSF52540">
    <property type="entry name" value="P-loop containing nucleoside triphosphate hydrolases"/>
    <property type="match status" value="1"/>
</dbReference>
<name>A0A2T7FV94_9RHOB</name>
<dbReference type="PANTHER" id="PTHR42794:SF1">
    <property type="entry name" value="HEMIN IMPORT ATP-BINDING PROTEIN HMUV"/>
    <property type="match status" value="1"/>
</dbReference>
<sequence>MPIDPMIEIANLSVTLGGRSRVKDFSLTVPRGRFHGLLGPNGAGKTTVLRTLYRARGFDAGTIAIGGRSLQDWRRADWTRTVGALVQEGGNLQGLSIRDVVEIGLMDLPLSPAQKAARIDAALGLAGLTDLADSEVALVSGGERQKTHIAQILARDPELYILDEPANHLDLCYQIMLLDEIKRRGKTVIATFHDLTLAARYCETVTLMREGEAVASGPPAQVLSRDNMRDVFRIHGALRDGVMRIEGAIP</sequence>
<dbReference type="OrthoDB" id="9806149at2"/>
<evidence type="ECO:0000256" key="1">
    <source>
        <dbReference type="ARBA" id="ARBA00022448"/>
    </source>
</evidence>
<comment type="function">
    <text evidence="5">Part of the ABC transporter complex HmuTUV involved in hemin import. Responsible for energy coupling to the transport system.</text>
</comment>
<proteinExistence type="predicted"/>
<dbReference type="AlphaFoldDB" id="A0A2T7FV94"/>
<reference evidence="7 8" key="1">
    <citation type="submission" date="2018-04" db="EMBL/GenBank/DDBJ databases">
        <title>Pelagivirga bohaiensis gen. nov., sp. nov., a bacterium isolated from the Bohai Sea.</title>
        <authorList>
            <person name="Ji X."/>
        </authorList>
    </citation>
    <scope>NUCLEOTIDE SEQUENCE [LARGE SCALE GENOMIC DNA]</scope>
    <source>
        <strain evidence="7 8">BH-SD16</strain>
    </source>
</reference>
<organism evidence="7 8">
    <name type="scientific">Thalassorhabdomicrobium marinisediminis</name>
    <dbReference type="NCBI Taxonomy" id="2170577"/>
    <lineage>
        <taxon>Bacteria</taxon>
        <taxon>Pseudomonadati</taxon>
        <taxon>Pseudomonadota</taxon>
        <taxon>Alphaproteobacteria</taxon>
        <taxon>Rhodobacterales</taxon>
        <taxon>Paracoccaceae</taxon>
        <taxon>Thalassorhabdomicrobium</taxon>
    </lineage>
</organism>
<keyword evidence="1" id="KW-0813">Transport</keyword>
<protein>
    <submittedName>
        <fullName evidence="7">ABC transporter ATP-binding protein</fullName>
    </submittedName>
</protein>
<feature type="domain" description="ABC transporter" evidence="6">
    <location>
        <begin position="7"/>
        <end position="235"/>
    </location>
</feature>
<evidence type="ECO:0000256" key="4">
    <source>
        <dbReference type="ARBA" id="ARBA00022967"/>
    </source>
</evidence>
<evidence type="ECO:0000313" key="7">
    <source>
        <dbReference type="EMBL" id="PVA06094.1"/>
    </source>
</evidence>
<evidence type="ECO:0000256" key="3">
    <source>
        <dbReference type="ARBA" id="ARBA00022840"/>
    </source>
</evidence>
<dbReference type="EMBL" id="QCYG01000007">
    <property type="protein sequence ID" value="PVA06094.1"/>
    <property type="molecule type" value="Genomic_DNA"/>
</dbReference>
<dbReference type="GO" id="GO:0005524">
    <property type="term" value="F:ATP binding"/>
    <property type="evidence" value="ECO:0007669"/>
    <property type="project" value="UniProtKB-KW"/>
</dbReference>
<comment type="caution">
    <text evidence="7">The sequence shown here is derived from an EMBL/GenBank/DDBJ whole genome shotgun (WGS) entry which is preliminary data.</text>
</comment>
<dbReference type="Proteomes" id="UP000244817">
    <property type="component" value="Unassembled WGS sequence"/>
</dbReference>
<dbReference type="InterPro" id="IPR003439">
    <property type="entry name" value="ABC_transporter-like_ATP-bd"/>
</dbReference>
<keyword evidence="2" id="KW-0547">Nucleotide-binding</keyword>
<evidence type="ECO:0000313" key="8">
    <source>
        <dbReference type="Proteomes" id="UP000244817"/>
    </source>
</evidence>
<dbReference type="SMART" id="SM00382">
    <property type="entry name" value="AAA"/>
    <property type="match status" value="1"/>
</dbReference>
<dbReference type="Pfam" id="PF00005">
    <property type="entry name" value="ABC_tran"/>
    <property type="match status" value="1"/>
</dbReference>
<dbReference type="PANTHER" id="PTHR42794">
    <property type="entry name" value="HEMIN IMPORT ATP-BINDING PROTEIN HMUV"/>
    <property type="match status" value="1"/>
</dbReference>